<evidence type="ECO:0000313" key="6">
    <source>
        <dbReference type="EMBL" id="RFA12394.1"/>
    </source>
</evidence>
<comment type="catalytic activity">
    <reaction evidence="1">
        <text>3-hydroxy-2-methylpropanoyl-CoA + H2O = 3-hydroxy-2-methylpropanoate + CoA + H(+)</text>
        <dbReference type="Rhea" id="RHEA:20888"/>
        <dbReference type="ChEBI" id="CHEBI:11805"/>
        <dbReference type="ChEBI" id="CHEBI:15377"/>
        <dbReference type="ChEBI" id="CHEBI:15378"/>
        <dbReference type="ChEBI" id="CHEBI:57287"/>
        <dbReference type="ChEBI" id="CHEBI:57340"/>
        <dbReference type="EC" id="3.1.2.4"/>
    </reaction>
</comment>
<dbReference type="Gene3D" id="3.90.226.10">
    <property type="entry name" value="2-enoyl-CoA Hydratase, Chain A, domain 1"/>
    <property type="match status" value="1"/>
</dbReference>
<organism evidence="6 7">
    <name type="scientific">Subtercola boreus</name>
    <dbReference type="NCBI Taxonomy" id="120213"/>
    <lineage>
        <taxon>Bacteria</taxon>
        <taxon>Bacillati</taxon>
        <taxon>Actinomycetota</taxon>
        <taxon>Actinomycetes</taxon>
        <taxon>Micrococcales</taxon>
        <taxon>Microbacteriaceae</taxon>
        <taxon>Subtercola</taxon>
    </lineage>
</organism>
<dbReference type="EMBL" id="NBXB01000042">
    <property type="protein sequence ID" value="RFA12394.1"/>
    <property type="molecule type" value="Genomic_DNA"/>
</dbReference>
<evidence type="ECO:0000259" key="5">
    <source>
        <dbReference type="Pfam" id="PF16113"/>
    </source>
</evidence>
<feature type="region of interest" description="Disordered" evidence="4">
    <location>
        <begin position="1"/>
        <end position="27"/>
    </location>
</feature>
<dbReference type="NCBIfam" id="NF004127">
    <property type="entry name" value="PRK05617.1"/>
    <property type="match status" value="1"/>
</dbReference>
<dbReference type="AlphaFoldDB" id="A0A3E0VQX5"/>
<comment type="caution">
    <text evidence="6">The sequence shown here is derived from an EMBL/GenBank/DDBJ whole genome shotgun (WGS) entry which is preliminary data.</text>
</comment>
<sequence length="381" mass="39623">MTAADSGPSVAGPSVAGPSVAGSTLAEPEVSEPEVVFALRGQLGEIALNRPRAINALTHGMVTLIRRQLDEWAAAPDVATVVLVGRGERGLCAGGDIVSLYNDATTGDGRASLAFWADEYALNAAIARFPKPYVALMDGIVLGGGIGLSAHGSHRIVTERSKLGLPETGIGFIPDVGATWLLSRAPGRLGTHLALTAGTVRAGDAIEVGLADSYVPSERLPDLLVALETTDADAAIALFSVTPPDSELAADRGWIDAAYAADTVPGILARLRADPSNEKALATASTIERKSPIAVAVSLESLDRAAALPDLESALEQEFRVSANALTSHDFAEGVRAQVIDKDRNPQWEPRSASEVSQAQIDAYFAAATWPEPVDGSEPPN</sequence>
<dbReference type="EC" id="3.1.2.4" evidence="2"/>
<dbReference type="CDD" id="cd06558">
    <property type="entry name" value="crotonase-like"/>
    <property type="match status" value="1"/>
</dbReference>
<dbReference type="GO" id="GO:0006574">
    <property type="term" value="P:L-valine catabolic process"/>
    <property type="evidence" value="ECO:0007669"/>
    <property type="project" value="TreeGrafter"/>
</dbReference>
<dbReference type="PANTHER" id="PTHR43176">
    <property type="entry name" value="3-HYDROXYISOBUTYRYL-COA HYDROLASE-RELATED"/>
    <property type="match status" value="1"/>
</dbReference>
<feature type="domain" description="Enoyl-CoA hydratase/isomerase" evidence="5">
    <location>
        <begin position="44"/>
        <end position="365"/>
    </location>
</feature>
<dbReference type="GO" id="GO:0005829">
    <property type="term" value="C:cytosol"/>
    <property type="evidence" value="ECO:0007669"/>
    <property type="project" value="TreeGrafter"/>
</dbReference>
<accession>A0A3E0VQX5</accession>
<dbReference type="InterPro" id="IPR045004">
    <property type="entry name" value="ECH_dom"/>
</dbReference>
<evidence type="ECO:0000256" key="4">
    <source>
        <dbReference type="SAM" id="MobiDB-lite"/>
    </source>
</evidence>
<dbReference type="InterPro" id="IPR032259">
    <property type="entry name" value="HIBYL-CoA-H"/>
</dbReference>
<gene>
    <name evidence="6" type="ORF">B7R22_16505</name>
</gene>
<dbReference type="Pfam" id="PF16113">
    <property type="entry name" value="ECH_2"/>
    <property type="match status" value="1"/>
</dbReference>
<dbReference type="RefSeq" id="WP_116412801.1">
    <property type="nucleotide sequence ID" value="NZ_NBXB01000042.1"/>
</dbReference>
<dbReference type="PANTHER" id="PTHR43176:SF3">
    <property type="entry name" value="3-HYDROXYISOBUTYRYL-COA HYDROLASE, MITOCHONDRIAL"/>
    <property type="match status" value="1"/>
</dbReference>
<dbReference type="Proteomes" id="UP000256541">
    <property type="component" value="Unassembled WGS sequence"/>
</dbReference>
<dbReference type="GO" id="GO:0003860">
    <property type="term" value="F:3-hydroxyisobutyryl-CoA hydrolase activity"/>
    <property type="evidence" value="ECO:0007669"/>
    <property type="project" value="UniProtKB-EC"/>
</dbReference>
<dbReference type="SUPFAM" id="SSF52096">
    <property type="entry name" value="ClpP/crotonase"/>
    <property type="match status" value="1"/>
</dbReference>
<evidence type="ECO:0000256" key="3">
    <source>
        <dbReference type="ARBA" id="ARBA00022801"/>
    </source>
</evidence>
<proteinExistence type="predicted"/>
<evidence type="ECO:0000256" key="2">
    <source>
        <dbReference type="ARBA" id="ARBA00011915"/>
    </source>
</evidence>
<dbReference type="OrthoDB" id="9790967at2"/>
<evidence type="ECO:0000313" key="7">
    <source>
        <dbReference type="Proteomes" id="UP000256541"/>
    </source>
</evidence>
<dbReference type="InterPro" id="IPR029045">
    <property type="entry name" value="ClpP/crotonase-like_dom_sf"/>
</dbReference>
<evidence type="ECO:0000256" key="1">
    <source>
        <dbReference type="ARBA" id="ARBA00001709"/>
    </source>
</evidence>
<keyword evidence="3 6" id="KW-0378">Hydrolase</keyword>
<name>A0A3E0VQX5_9MICO</name>
<reference evidence="6 7" key="1">
    <citation type="submission" date="2017-04" db="EMBL/GenBank/DDBJ databases">
        <title>Comparative genome analysis of Subtercola boreus.</title>
        <authorList>
            <person name="Cho Y.-J."/>
            <person name="Cho A."/>
            <person name="Kim O.-S."/>
            <person name="Lee J.-I."/>
        </authorList>
    </citation>
    <scope>NUCLEOTIDE SEQUENCE [LARGE SCALE GENOMIC DNA]</scope>
    <source>
        <strain evidence="6 7">P27479</strain>
    </source>
</reference>
<protein>
    <recommendedName>
        <fullName evidence="2">3-hydroxyisobutyryl-CoA hydrolase</fullName>
        <ecNumber evidence="2">3.1.2.4</ecNumber>
    </recommendedName>
</protein>